<gene>
    <name evidence="1" type="ORF">METZ01_LOCUS137895</name>
</gene>
<reference evidence="1" key="1">
    <citation type="submission" date="2018-05" db="EMBL/GenBank/DDBJ databases">
        <authorList>
            <person name="Lanie J.A."/>
            <person name="Ng W.-L."/>
            <person name="Kazmierczak K.M."/>
            <person name="Andrzejewski T.M."/>
            <person name="Davidsen T.M."/>
            <person name="Wayne K.J."/>
            <person name="Tettelin H."/>
            <person name="Glass J.I."/>
            <person name="Rusch D."/>
            <person name="Podicherti R."/>
            <person name="Tsui H.-C.T."/>
            <person name="Winkler M.E."/>
        </authorList>
    </citation>
    <scope>NUCLEOTIDE SEQUENCE</scope>
</reference>
<proteinExistence type="predicted"/>
<name>A0A381Z7W7_9ZZZZ</name>
<dbReference type="AlphaFoldDB" id="A0A381Z7W7"/>
<accession>A0A381Z7W7</accession>
<dbReference type="EMBL" id="UINC01020200">
    <property type="protein sequence ID" value="SVA85041.1"/>
    <property type="molecule type" value="Genomic_DNA"/>
</dbReference>
<sequence>MLNNKINGILYVSKSVKFIYCFLLFGNNMAPLGPLTTNRLTVRLDPERAARLEYWATDEDNAVKIKSYNQILQNALDEYLDRNTASSTEGAIPITIPGLVRDKLHDLKGKGFGSIDHLVSEAIEKYAMAKLKDEKEYQFLSNEVGTMTNRRKMIFSDYGSD</sequence>
<evidence type="ECO:0000313" key="1">
    <source>
        <dbReference type="EMBL" id="SVA85041.1"/>
    </source>
</evidence>
<protein>
    <submittedName>
        <fullName evidence="1">Uncharacterized protein</fullName>
    </submittedName>
</protein>
<organism evidence="1">
    <name type="scientific">marine metagenome</name>
    <dbReference type="NCBI Taxonomy" id="408172"/>
    <lineage>
        <taxon>unclassified sequences</taxon>
        <taxon>metagenomes</taxon>
        <taxon>ecological metagenomes</taxon>
    </lineage>
</organism>